<evidence type="ECO:0000256" key="1">
    <source>
        <dbReference type="SAM" id="Coils"/>
    </source>
</evidence>
<proteinExistence type="predicted"/>
<evidence type="ECO:0000313" key="3">
    <source>
        <dbReference type="Proteomes" id="UP000323454"/>
    </source>
</evidence>
<dbReference type="Proteomes" id="UP000323454">
    <property type="component" value="Unassembled WGS sequence"/>
</dbReference>
<dbReference type="OrthoDB" id="3429337at2"/>
<reference evidence="2 3" key="2">
    <citation type="submission" date="2019-09" db="EMBL/GenBank/DDBJ databases">
        <authorList>
            <person name="Jin C."/>
        </authorList>
    </citation>
    <scope>NUCLEOTIDE SEQUENCE [LARGE SCALE GENOMIC DNA]</scope>
    <source>
        <strain evidence="2 3">AN110305</strain>
    </source>
</reference>
<evidence type="ECO:0000313" key="2">
    <source>
        <dbReference type="EMBL" id="KAA2258755.1"/>
    </source>
</evidence>
<keyword evidence="1" id="KW-0175">Coiled coil</keyword>
<comment type="caution">
    <text evidence="2">The sequence shown here is derived from an EMBL/GenBank/DDBJ whole genome shotgun (WGS) entry which is preliminary data.</text>
</comment>
<gene>
    <name evidence="2" type="ORF">F0L68_23275</name>
</gene>
<dbReference type="EMBL" id="VUOB01000041">
    <property type="protein sequence ID" value="KAA2258755.1"/>
    <property type="molecule type" value="Genomic_DNA"/>
</dbReference>
<sequence>MTAYDVTVSREDNLWVAVVDGLAPAATDVEHFADLETEVRDLISGLTESDPDDFALRWHYLVGGEDVTEQIQRVLALESELRELQAARDRARNEAVSTLLKAGASQRAIGDVLNLSHQRVNQLINH</sequence>
<reference evidence="2 3" key="1">
    <citation type="submission" date="2019-09" db="EMBL/GenBank/DDBJ databases">
        <title>Goodfellowia gen. nov., a new genus of the Pseudonocardineae related to Actinoalloteichus, containing Goodfellowia coeruleoviolacea gen. nov., comb. nov. gen. nov., comb. nov.</title>
        <authorList>
            <person name="Labeda D."/>
        </authorList>
    </citation>
    <scope>NUCLEOTIDE SEQUENCE [LARGE SCALE GENOMIC DNA]</scope>
    <source>
        <strain evidence="2 3">AN110305</strain>
    </source>
</reference>
<feature type="coiled-coil region" evidence="1">
    <location>
        <begin position="67"/>
        <end position="101"/>
    </location>
</feature>
<dbReference type="RefSeq" id="WP_149851755.1">
    <property type="nucleotide sequence ID" value="NZ_VUOB01000041.1"/>
</dbReference>
<accession>A0A5B2X6D2</accession>
<protein>
    <submittedName>
        <fullName evidence="2">MerR</fullName>
    </submittedName>
</protein>
<keyword evidence="3" id="KW-1185">Reference proteome</keyword>
<name>A0A5B2X6D2_9PSEU</name>
<dbReference type="AlphaFoldDB" id="A0A5B2X6D2"/>
<organism evidence="2 3">
    <name type="scientific">Solihabitans fulvus</name>
    <dbReference type="NCBI Taxonomy" id="1892852"/>
    <lineage>
        <taxon>Bacteria</taxon>
        <taxon>Bacillati</taxon>
        <taxon>Actinomycetota</taxon>
        <taxon>Actinomycetes</taxon>
        <taxon>Pseudonocardiales</taxon>
        <taxon>Pseudonocardiaceae</taxon>
        <taxon>Solihabitans</taxon>
    </lineage>
</organism>